<feature type="compositionally biased region" description="Basic and acidic residues" evidence="1">
    <location>
        <begin position="275"/>
        <end position="288"/>
    </location>
</feature>
<evidence type="ECO:0000313" key="3">
    <source>
        <dbReference type="Proteomes" id="UP000807716"/>
    </source>
</evidence>
<keyword evidence="3" id="KW-1185">Reference proteome</keyword>
<feature type="compositionally biased region" description="Basic and acidic residues" evidence="1">
    <location>
        <begin position="492"/>
        <end position="503"/>
    </location>
</feature>
<evidence type="ECO:0000256" key="1">
    <source>
        <dbReference type="SAM" id="MobiDB-lite"/>
    </source>
</evidence>
<dbReference type="AlphaFoldDB" id="A0A9P6UB43"/>
<reference evidence="2" key="1">
    <citation type="journal article" date="2020" name="Fungal Divers.">
        <title>Resolving the Mortierellaceae phylogeny through synthesis of multi-gene phylogenetics and phylogenomics.</title>
        <authorList>
            <person name="Vandepol N."/>
            <person name="Liber J."/>
            <person name="Desiro A."/>
            <person name="Na H."/>
            <person name="Kennedy M."/>
            <person name="Barry K."/>
            <person name="Grigoriev I.V."/>
            <person name="Miller A.N."/>
            <person name="O'Donnell K."/>
            <person name="Stajich J.E."/>
            <person name="Bonito G."/>
        </authorList>
    </citation>
    <scope>NUCLEOTIDE SEQUENCE</scope>
    <source>
        <strain evidence="2">BC1065</strain>
    </source>
</reference>
<protein>
    <submittedName>
        <fullName evidence="2">Uncharacterized protein</fullName>
    </submittedName>
</protein>
<organism evidence="2 3">
    <name type="scientific">Actinomortierella ambigua</name>
    <dbReference type="NCBI Taxonomy" id="1343610"/>
    <lineage>
        <taxon>Eukaryota</taxon>
        <taxon>Fungi</taxon>
        <taxon>Fungi incertae sedis</taxon>
        <taxon>Mucoromycota</taxon>
        <taxon>Mortierellomycotina</taxon>
        <taxon>Mortierellomycetes</taxon>
        <taxon>Mortierellales</taxon>
        <taxon>Mortierellaceae</taxon>
        <taxon>Actinomortierella</taxon>
    </lineage>
</organism>
<sequence>MATDPLKQRVHFLAMPDRSNLPQLLQWDLPWTSTSTLTDCTCLSTFELETYLHKHWSAEQFHLPVPPGLTPIYTGLTLSTWDDVVPVYVQRTDQETLQAMVLLGQQGHCKVFMILRAETAVEDEDEVETGEEKDGGKGTSPKLNQQQDKHFLGGDKGREPTLCPSSTQWLNSDLAQSLPLSTPCRTSGGGCSGSGSGANSNSPSTSTSKGPPVVRSIWKYHDIRVHHDPSEAWVSNLTKAWDLISDNATRTTATTAATAADTTSTCMTSVAHVQKETTRANHDHGREGGEDEDDDDDDYWGQYGDGEEEASSGDSNNLDQDQACLDDLSSSTSTSSEATEEDDGSDSDDDYWGQYGDSDHPSDSSNNGGKSTTSATSSSSSSSDHTDPSSTAAVAAASSVDDGASYPLTASALRQQLEEEQIKARQLRSDSLSTQVDPTMLSSILQMLASDSLGSLEDSDHNVMVDLAEQDQELQHTDQGRGQDLRYQELDHREGEAQEDVRPLHAGIQEEDSPLSVLTSPSHASSRKMQVQEENKLRPGSASPSPSVSAGLSSLQVVTTTSSTNNANTNTTTTTTTTHHFTPHSSHPMHHHPASHAGSDHAREPLSPTSISNSPSYPTYCQIPLVEDNNDHKQQLHTSMDDLVQLACRAGYTKHQLLQLIDQQFSAHERACQH</sequence>
<comment type="caution">
    <text evidence="2">The sequence shown here is derived from an EMBL/GenBank/DDBJ whole genome shotgun (WGS) entry which is preliminary data.</text>
</comment>
<dbReference type="EMBL" id="JAAAJB010000078">
    <property type="protein sequence ID" value="KAG0267285.1"/>
    <property type="molecule type" value="Genomic_DNA"/>
</dbReference>
<feature type="region of interest" description="Disordered" evidence="1">
    <location>
        <begin position="492"/>
        <end position="615"/>
    </location>
</feature>
<feature type="compositionally biased region" description="Acidic residues" evidence="1">
    <location>
        <begin position="289"/>
        <end position="311"/>
    </location>
</feature>
<feature type="compositionally biased region" description="Low complexity" evidence="1">
    <location>
        <begin position="197"/>
        <end position="212"/>
    </location>
</feature>
<feature type="region of interest" description="Disordered" evidence="1">
    <location>
        <begin position="122"/>
        <end position="167"/>
    </location>
</feature>
<name>A0A9P6UB43_9FUNG</name>
<feature type="compositionally biased region" description="Polar residues" evidence="1">
    <location>
        <begin position="516"/>
        <end position="529"/>
    </location>
</feature>
<accession>A0A9P6UB43</accession>
<feature type="compositionally biased region" description="Acidic residues" evidence="1">
    <location>
        <begin position="338"/>
        <end position="351"/>
    </location>
</feature>
<dbReference type="OrthoDB" id="2409801at2759"/>
<proteinExistence type="predicted"/>
<feature type="region of interest" description="Disordered" evidence="1">
    <location>
        <begin position="275"/>
        <end position="403"/>
    </location>
</feature>
<feature type="region of interest" description="Disordered" evidence="1">
    <location>
        <begin position="181"/>
        <end position="212"/>
    </location>
</feature>
<dbReference type="Proteomes" id="UP000807716">
    <property type="component" value="Unassembled WGS sequence"/>
</dbReference>
<feature type="compositionally biased region" description="Basic and acidic residues" evidence="1">
    <location>
        <begin position="147"/>
        <end position="159"/>
    </location>
</feature>
<gene>
    <name evidence="2" type="ORF">DFQ27_008939</name>
</gene>
<feature type="compositionally biased region" description="Gly residues" evidence="1">
    <location>
        <begin position="187"/>
        <end position="196"/>
    </location>
</feature>
<evidence type="ECO:0000313" key="2">
    <source>
        <dbReference type="EMBL" id="KAG0267285.1"/>
    </source>
</evidence>
<feature type="compositionally biased region" description="Low complexity" evidence="1">
    <location>
        <begin position="363"/>
        <end position="403"/>
    </location>
</feature>
<feature type="compositionally biased region" description="Low complexity" evidence="1">
    <location>
        <begin position="540"/>
        <end position="586"/>
    </location>
</feature>
<feature type="compositionally biased region" description="Low complexity" evidence="1">
    <location>
        <begin position="326"/>
        <end position="337"/>
    </location>
</feature>